<keyword evidence="2" id="KW-0479">Metal-binding</keyword>
<comment type="cofactor">
    <cofactor evidence="2">
        <name>Zn(2+)</name>
        <dbReference type="ChEBI" id="CHEBI:29105"/>
    </cofactor>
    <text evidence="2">Binds 2 Zn(2+) ions per subunit. One is catalytic and the other provides a structural contribution.</text>
</comment>
<dbReference type="InterPro" id="IPR000771">
    <property type="entry name" value="FBA_II"/>
</dbReference>
<evidence type="ECO:0000313" key="4">
    <source>
        <dbReference type="Proteomes" id="UP000176997"/>
    </source>
</evidence>
<dbReference type="PANTHER" id="PTHR30304">
    <property type="entry name" value="D-TAGATOSE-1,6-BISPHOSPHATE ALDOLASE"/>
    <property type="match status" value="1"/>
</dbReference>
<dbReference type="PIRSF" id="PIRSF001359">
    <property type="entry name" value="F_bP_aldolase_II"/>
    <property type="match status" value="1"/>
</dbReference>
<feature type="binding site" evidence="2">
    <location>
        <position position="138"/>
    </location>
    <ligand>
        <name>Zn(2+)</name>
        <dbReference type="ChEBI" id="CHEBI:29105"/>
        <label>2</label>
    </ligand>
</feature>
<feature type="binding site" evidence="2">
    <location>
        <position position="102"/>
    </location>
    <ligand>
        <name>Zn(2+)</name>
        <dbReference type="ChEBI" id="CHEBI:29105"/>
        <label>2</label>
    </ligand>
</feature>
<dbReference type="Gene3D" id="3.20.20.70">
    <property type="entry name" value="Aldolase class I"/>
    <property type="match status" value="1"/>
</dbReference>
<dbReference type="PANTHER" id="PTHR30304:SF0">
    <property type="entry name" value="D-TAGATOSE-1,6-BISPHOSPHATE ALDOLASE SUBUNIT GATY-RELATED"/>
    <property type="match status" value="1"/>
</dbReference>
<comment type="caution">
    <text evidence="3">The sequence shown here is derived from an EMBL/GenBank/DDBJ whole genome shotgun (WGS) entry which is preliminary data.</text>
</comment>
<dbReference type="GO" id="GO:0016832">
    <property type="term" value="F:aldehyde-lyase activity"/>
    <property type="evidence" value="ECO:0007669"/>
    <property type="project" value="InterPro"/>
</dbReference>
<evidence type="ECO:0000256" key="2">
    <source>
        <dbReference type="PIRSR" id="PIRSR001359-3"/>
    </source>
</evidence>
<dbReference type="STRING" id="1802723.A2675_01305"/>
<gene>
    <name evidence="3" type="ORF">A2675_01305</name>
</gene>
<dbReference type="SUPFAM" id="SSF51569">
    <property type="entry name" value="Aldolase"/>
    <property type="match status" value="1"/>
</dbReference>
<name>A0A1G2S5D1_9BACT</name>
<feature type="active site" description="Proton donor" evidence="1">
    <location>
        <position position="80"/>
    </location>
</feature>
<sequence length="293" mass="31446">MQTLRETILDASSRGVAIGHFNISNIEGFWAIVHAARALGVPAIVGLSEGERDFVGVKQAVALVKATREELGYPIYINADHTYSFERVKEAVDAGFDAVIFDGAKLSLEENIKQTKACVDYARSVSASRRTDVLVEAEMGYIGQSSKILDAIPEGAVVSGDALTSPEDAARFVHETGVDLFAPAVGNIHGMLRSMPDPRLDIPRIAAIRAAAGVPLVLHGGSGTVDQDFTDAITAGISIVHINTEIRVAYRDAMRAFLNEHPDEVAPYKIAKGAVTAMEDVITKRLKLFSKMG</sequence>
<dbReference type="InterPro" id="IPR050246">
    <property type="entry name" value="Class_II_FBP_aldolase"/>
</dbReference>
<dbReference type="EMBL" id="MHUS01000029">
    <property type="protein sequence ID" value="OHA80290.1"/>
    <property type="molecule type" value="Genomic_DNA"/>
</dbReference>
<keyword evidence="2" id="KW-0862">Zinc</keyword>
<dbReference type="InterPro" id="IPR013785">
    <property type="entry name" value="Aldolase_TIM"/>
</dbReference>
<dbReference type="GO" id="GO:0005975">
    <property type="term" value="P:carbohydrate metabolic process"/>
    <property type="evidence" value="ECO:0007669"/>
    <property type="project" value="InterPro"/>
</dbReference>
<organism evidence="3 4">
    <name type="scientific">Candidatus Yonathbacteria bacterium RIFCSPHIGHO2_01_FULL_51_10</name>
    <dbReference type="NCBI Taxonomy" id="1802723"/>
    <lineage>
        <taxon>Bacteria</taxon>
        <taxon>Candidatus Yonathiibacteriota</taxon>
    </lineage>
</organism>
<reference evidence="3 4" key="1">
    <citation type="journal article" date="2016" name="Nat. Commun.">
        <title>Thousands of microbial genomes shed light on interconnected biogeochemical processes in an aquifer system.</title>
        <authorList>
            <person name="Anantharaman K."/>
            <person name="Brown C.T."/>
            <person name="Hug L.A."/>
            <person name="Sharon I."/>
            <person name="Castelle C.J."/>
            <person name="Probst A.J."/>
            <person name="Thomas B.C."/>
            <person name="Singh A."/>
            <person name="Wilkins M.J."/>
            <person name="Karaoz U."/>
            <person name="Brodie E.L."/>
            <person name="Williams K.H."/>
            <person name="Hubbard S.S."/>
            <person name="Banfield J.F."/>
        </authorList>
    </citation>
    <scope>NUCLEOTIDE SEQUENCE [LARGE SCALE GENOMIC DNA]</scope>
</reference>
<proteinExistence type="predicted"/>
<evidence type="ECO:0000256" key="1">
    <source>
        <dbReference type="PIRSR" id="PIRSR001359-1"/>
    </source>
</evidence>
<feature type="binding site" evidence="2">
    <location>
        <position position="219"/>
    </location>
    <ligand>
        <name>Zn(2+)</name>
        <dbReference type="ChEBI" id="CHEBI:29105"/>
        <label>1</label>
        <note>catalytic</note>
    </ligand>
</feature>
<accession>A0A1G2S5D1</accession>
<dbReference type="Pfam" id="PF01116">
    <property type="entry name" value="F_bP_aldolase"/>
    <property type="match status" value="1"/>
</dbReference>
<dbReference type="GO" id="GO:0008270">
    <property type="term" value="F:zinc ion binding"/>
    <property type="evidence" value="ECO:0007669"/>
    <property type="project" value="InterPro"/>
</dbReference>
<protein>
    <submittedName>
        <fullName evidence="3">Tagatose-bisphosphate aldolase</fullName>
    </submittedName>
</protein>
<evidence type="ECO:0000313" key="3">
    <source>
        <dbReference type="EMBL" id="OHA80290.1"/>
    </source>
</evidence>
<feature type="binding site" evidence="2">
    <location>
        <position position="189"/>
    </location>
    <ligand>
        <name>Zn(2+)</name>
        <dbReference type="ChEBI" id="CHEBI:29105"/>
        <label>1</label>
        <note>catalytic</note>
    </ligand>
</feature>
<dbReference type="AlphaFoldDB" id="A0A1G2S5D1"/>
<dbReference type="Proteomes" id="UP000176997">
    <property type="component" value="Unassembled WGS sequence"/>
</dbReference>
<feature type="binding site" evidence="2">
    <location>
        <position position="81"/>
    </location>
    <ligand>
        <name>Zn(2+)</name>
        <dbReference type="ChEBI" id="CHEBI:29105"/>
        <label>1</label>
        <note>catalytic</note>
    </ligand>
</feature>